<comment type="caution">
    <text evidence="1">The sequence shown here is derived from an EMBL/GenBank/DDBJ whole genome shotgun (WGS) entry which is preliminary data.</text>
</comment>
<dbReference type="EMBL" id="JAEUBF010000838">
    <property type="protein sequence ID" value="KAH3674678.1"/>
    <property type="molecule type" value="Genomic_DNA"/>
</dbReference>
<dbReference type="Proteomes" id="UP000769528">
    <property type="component" value="Unassembled WGS sequence"/>
</dbReference>
<name>A0A9P8PM72_9ASCO</name>
<organism evidence="1 2">
    <name type="scientific">Wickerhamomyces mucosus</name>
    <dbReference type="NCBI Taxonomy" id="1378264"/>
    <lineage>
        <taxon>Eukaryota</taxon>
        <taxon>Fungi</taxon>
        <taxon>Dikarya</taxon>
        <taxon>Ascomycota</taxon>
        <taxon>Saccharomycotina</taxon>
        <taxon>Saccharomycetes</taxon>
        <taxon>Phaffomycetales</taxon>
        <taxon>Wickerhamomycetaceae</taxon>
        <taxon>Wickerhamomyces</taxon>
    </lineage>
</organism>
<reference evidence="1" key="1">
    <citation type="journal article" date="2021" name="Open Biol.">
        <title>Shared evolutionary footprints suggest mitochondrial oxidative damage underlies multiple complex I losses in fungi.</title>
        <authorList>
            <person name="Schikora-Tamarit M.A."/>
            <person name="Marcet-Houben M."/>
            <person name="Nosek J."/>
            <person name="Gabaldon T."/>
        </authorList>
    </citation>
    <scope>NUCLEOTIDE SEQUENCE</scope>
    <source>
        <strain evidence="1">CBS6341</strain>
    </source>
</reference>
<proteinExistence type="predicted"/>
<reference evidence="1" key="2">
    <citation type="submission" date="2021-01" db="EMBL/GenBank/DDBJ databases">
        <authorList>
            <person name="Schikora-Tamarit M.A."/>
        </authorList>
    </citation>
    <scope>NUCLEOTIDE SEQUENCE</scope>
    <source>
        <strain evidence="1">CBS6341</strain>
    </source>
</reference>
<keyword evidence="2" id="KW-1185">Reference proteome</keyword>
<evidence type="ECO:0000313" key="2">
    <source>
        <dbReference type="Proteomes" id="UP000769528"/>
    </source>
</evidence>
<dbReference type="AlphaFoldDB" id="A0A9P8PM72"/>
<gene>
    <name evidence="1" type="ORF">WICMUC_003094</name>
</gene>
<protein>
    <submittedName>
        <fullName evidence="1">Uncharacterized protein</fullName>
    </submittedName>
</protein>
<evidence type="ECO:0000313" key="1">
    <source>
        <dbReference type="EMBL" id="KAH3674678.1"/>
    </source>
</evidence>
<accession>A0A9P8PM72</accession>
<sequence>MVVVAVVVDLVAGLEMVLVDMVICQPMNCLLNPVAAADVVAVVVAVVVNMDLSQFADNIAARHIVEDHGVDQYSFEVDTAVVRIAVVDIAAVRIAAVEIVGIVVDEADVDVAEEVAAVKSIVGDVIADEVGVVVDDLGN</sequence>